<sequence length="305" mass="33793">MLFHSSYRVVSCAVSYALLSCSSLVSLDRDLVSPCRTLHSSFSTKASSTTSSVTRLPFTHIMENPTAEIKDIILTLCTKPRAEQQAAVVRYFVPDAEFVHPLCRVPPYKGDIAGDVLPRAAVKASPHLHLDRTRNVKLESRRAVGAIFRWYKILSPHIEIGFESVAWDEDSNTLFVALHQRFALWFVPLYAANVRLVTELKLKPITTDELRSYAEVAAAHAAASSSSPSSSAAPLVNGDAPKTRYYIARQEDHYQINDVLKFFSMQLGAFLWYVVQLFATLLSVGGAVFVDTILGFLPGTKAIKK</sequence>
<gene>
    <name evidence="3" type="ORF">F503_07166</name>
</gene>
<dbReference type="PANTHER" id="PTHR35393:SF1">
    <property type="entry name" value="SNOAL-LIKE DOMAIN-CONTAINING PROTEIN"/>
    <property type="match status" value="1"/>
</dbReference>
<proteinExistence type="predicted"/>
<reference evidence="3 4" key="1">
    <citation type="journal article" date="2013" name="BMC Genomics">
        <title>The genome and transcriptome of the pine saprophyte Ophiostoma piceae, and a comparison with the bark beetle-associated pine pathogen Grosmannia clavigera.</title>
        <authorList>
            <person name="Haridas S."/>
            <person name="Wang Y."/>
            <person name="Lim L."/>
            <person name="Massoumi Alamouti S."/>
            <person name="Jackman S."/>
            <person name="Docking R."/>
            <person name="Robertson G."/>
            <person name="Birol I."/>
            <person name="Bohlmann J."/>
            <person name="Breuil C."/>
        </authorList>
    </citation>
    <scope>NUCLEOTIDE SEQUENCE [LARGE SCALE GENOMIC DNA]</scope>
    <source>
        <strain evidence="3 4">UAMH 11346</strain>
    </source>
</reference>
<keyword evidence="1" id="KW-0472">Membrane</keyword>
<feature type="domain" description="SigF-like NTF2-like" evidence="2">
    <location>
        <begin position="62"/>
        <end position="109"/>
    </location>
</feature>
<dbReference type="VEuPathDB" id="FungiDB:F503_07166"/>
<protein>
    <submittedName>
        <fullName evidence="3">Flavin-binding monooxygenase-like protein</fullName>
    </submittedName>
</protein>
<feature type="domain" description="SigF-like NTF2-like" evidence="2">
    <location>
        <begin position="139"/>
        <end position="204"/>
    </location>
</feature>
<dbReference type="STRING" id="1262450.S3D7J9"/>
<dbReference type="HOGENOM" id="CLU_079426_0_0_1"/>
<evidence type="ECO:0000313" key="4">
    <source>
        <dbReference type="Proteomes" id="UP000016923"/>
    </source>
</evidence>
<dbReference type="InterPro" id="IPR057514">
    <property type="entry name" value="NTF2_SigF"/>
</dbReference>
<dbReference type="Proteomes" id="UP000016923">
    <property type="component" value="Unassembled WGS sequence"/>
</dbReference>
<dbReference type="PANTHER" id="PTHR35393">
    <property type="entry name" value="CHROMOSOME 1, WHOLE GENOME SHOTGUN SEQUENCE"/>
    <property type="match status" value="1"/>
</dbReference>
<keyword evidence="3" id="KW-0560">Oxidoreductase</keyword>
<organism evidence="3 4">
    <name type="scientific">Ophiostoma piceae (strain UAMH 11346)</name>
    <name type="common">Sap stain fungus</name>
    <dbReference type="NCBI Taxonomy" id="1262450"/>
    <lineage>
        <taxon>Eukaryota</taxon>
        <taxon>Fungi</taxon>
        <taxon>Dikarya</taxon>
        <taxon>Ascomycota</taxon>
        <taxon>Pezizomycotina</taxon>
        <taxon>Sordariomycetes</taxon>
        <taxon>Sordariomycetidae</taxon>
        <taxon>Ophiostomatales</taxon>
        <taxon>Ophiostomataceae</taxon>
        <taxon>Ophiostoma</taxon>
    </lineage>
</organism>
<feature type="transmembrane region" description="Helical" evidence="1">
    <location>
        <begin position="270"/>
        <end position="297"/>
    </location>
</feature>
<name>S3D7J9_OPHP1</name>
<evidence type="ECO:0000256" key="1">
    <source>
        <dbReference type="SAM" id="Phobius"/>
    </source>
</evidence>
<evidence type="ECO:0000259" key="2">
    <source>
        <dbReference type="Pfam" id="PF24840"/>
    </source>
</evidence>
<evidence type="ECO:0000313" key="3">
    <source>
        <dbReference type="EMBL" id="EPE09390.1"/>
    </source>
</evidence>
<dbReference type="OrthoDB" id="2344312at2759"/>
<keyword evidence="1" id="KW-1133">Transmembrane helix</keyword>
<dbReference type="GO" id="GO:0004497">
    <property type="term" value="F:monooxygenase activity"/>
    <property type="evidence" value="ECO:0007669"/>
    <property type="project" value="UniProtKB-KW"/>
</dbReference>
<keyword evidence="4" id="KW-1185">Reference proteome</keyword>
<dbReference type="EMBL" id="KE148147">
    <property type="protein sequence ID" value="EPE09390.1"/>
    <property type="molecule type" value="Genomic_DNA"/>
</dbReference>
<dbReference type="eggNOG" id="ENOG502S534">
    <property type="taxonomic scope" value="Eukaryota"/>
</dbReference>
<accession>S3D7J9</accession>
<keyword evidence="3" id="KW-0503">Monooxygenase</keyword>
<dbReference type="Pfam" id="PF24840">
    <property type="entry name" value="NTF2_SigF"/>
    <property type="match status" value="2"/>
</dbReference>
<keyword evidence="1" id="KW-0812">Transmembrane</keyword>
<dbReference type="AlphaFoldDB" id="S3D7J9"/>
<dbReference type="OMA" id="THIMENP"/>